<accession>M7NVZ3</accession>
<dbReference type="EMBL" id="AODQ01000051">
    <property type="protein sequence ID" value="EMR02639.1"/>
    <property type="molecule type" value="Genomic_DNA"/>
</dbReference>
<evidence type="ECO:0000313" key="2">
    <source>
        <dbReference type="EMBL" id="EMR02639.1"/>
    </source>
</evidence>
<dbReference type="Gene3D" id="2.60.120.560">
    <property type="entry name" value="Exo-inulinase, domain 1"/>
    <property type="match status" value="1"/>
</dbReference>
<dbReference type="AlphaFoldDB" id="M7NVZ3"/>
<keyword evidence="3" id="KW-1185">Reference proteome</keyword>
<comment type="caution">
    <text evidence="2">The sequence shown here is derived from an EMBL/GenBank/DDBJ whole genome shotgun (WGS) entry which is preliminary data.</text>
</comment>
<feature type="chain" id="PRO_5004082409" description="3-keto-disaccharide hydrolase domain-containing protein" evidence="1">
    <location>
        <begin position="26"/>
        <end position="384"/>
    </location>
</feature>
<protein>
    <recommendedName>
        <fullName evidence="4">3-keto-disaccharide hydrolase domain-containing protein</fullName>
    </recommendedName>
</protein>
<dbReference type="STRING" id="1279009.ADICEAN_02238"/>
<evidence type="ECO:0000313" key="3">
    <source>
        <dbReference type="Proteomes" id="UP000011910"/>
    </source>
</evidence>
<dbReference type="RefSeq" id="WP_009195631.1">
    <property type="nucleotide sequence ID" value="NZ_AODQ01000051.1"/>
</dbReference>
<dbReference type="Proteomes" id="UP000011910">
    <property type="component" value="Unassembled WGS sequence"/>
</dbReference>
<dbReference type="eggNOG" id="ENOG502ZBWH">
    <property type="taxonomic scope" value="Bacteria"/>
</dbReference>
<evidence type="ECO:0008006" key="4">
    <source>
        <dbReference type="Google" id="ProtNLM"/>
    </source>
</evidence>
<reference evidence="2 3" key="1">
    <citation type="journal article" date="2013" name="Genome Announc.">
        <title>Draft Genome Sequence of Cesiribacter andamanensis Strain AMV16T, Isolated from a Soil Sample from a Mud Volcano in the Andaman Islands, India.</title>
        <authorList>
            <person name="Shivaji S."/>
            <person name="Ara S."/>
            <person name="Begum Z."/>
            <person name="Srinivas T.N."/>
            <person name="Singh A."/>
            <person name="Kumar Pinnaka A."/>
        </authorList>
    </citation>
    <scope>NUCLEOTIDE SEQUENCE [LARGE SCALE GENOMIC DNA]</scope>
    <source>
        <strain evidence="2 3">AMV16</strain>
    </source>
</reference>
<evidence type="ECO:0000256" key="1">
    <source>
        <dbReference type="SAM" id="SignalP"/>
    </source>
</evidence>
<proteinExistence type="predicted"/>
<organism evidence="2 3">
    <name type="scientific">Cesiribacter andamanensis AMV16</name>
    <dbReference type="NCBI Taxonomy" id="1279009"/>
    <lineage>
        <taxon>Bacteria</taxon>
        <taxon>Pseudomonadati</taxon>
        <taxon>Bacteroidota</taxon>
        <taxon>Cytophagia</taxon>
        <taxon>Cytophagales</taxon>
        <taxon>Cesiribacteraceae</taxon>
        <taxon>Cesiribacter</taxon>
    </lineage>
</organism>
<keyword evidence="1" id="KW-0732">Signal</keyword>
<sequence length="384" mass="42975">MKRFSLHHPLLVALLWLLATLCAFAQQTLPLSPAAWTFGPGASHRFEEHLAQKSLYLKGEAFFEGLEFEEGRLEVDIAPTDVRSFAALLFWAQPGVDTPGESYEEVYLRMHKSAQPDAIQYSPVYQGESTWQLYYPLQAAAPIHTDRWNHLRLEIKGDSLWVFLNEDPEPLLTVGRLRTGFGRGKIGLRSLGGNHFANLRVQARPHAAGYVPGPPAALPAGVIPFWYVSAARPAPARPLYPSLAGEQWQRAAAEEGGLLPLNRWVRKQVAGNFEANSEEVVYARLTIYSETAQLKGFLFDFSDKAHVFLNGQLLYSGSNGFRFKGPLFRGDMHPEANQLYLPLQKGENELLVAVIEKANGWALMGRFSDMKGIRLAEDRTSSRR</sequence>
<name>M7NVZ3_9BACT</name>
<dbReference type="OrthoDB" id="2634655at2"/>
<gene>
    <name evidence="2" type="ORF">ADICEAN_02238</name>
</gene>
<feature type="signal peptide" evidence="1">
    <location>
        <begin position="1"/>
        <end position="25"/>
    </location>
</feature>